<feature type="non-terminal residue" evidence="1">
    <location>
        <position position="1"/>
    </location>
</feature>
<dbReference type="Proteomes" id="UP000887013">
    <property type="component" value="Unassembled WGS sequence"/>
</dbReference>
<accession>A0A8X6TXR4</accession>
<name>A0A8X6TXR4_NEPPI</name>
<keyword evidence="2" id="KW-1185">Reference proteome</keyword>
<evidence type="ECO:0000313" key="1">
    <source>
        <dbReference type="EMBL" id="GFT58197.1"/>
    </source>
</evidence>
<evidence type="ECO:0000313" key="2">
    <source>
        <dbReference type="Proteomes" id="UP000887013"/>
    </source>
</evidence>
<sequence>QFCNNSYRRCLPGLECKASITVNDKTVLGTCQEPEDKSTTFL</sequence>
<dbReference type="EMBL" id="BMAW01018389">
    <property type="protein sequence ID" value="GFT58197.1"/>
    <property type="molecule type" value="Genomic_DNA"/>
</dbReference>
<gene>
    <name evidence="1" type="ORF">NPIL_245001</name>
</gene>
<feature type="non-terminal residue" evidence="1">
    <location>
        <position position="42"/>
    </location>
</feature>
<protein>
    <submittedName>
        <fullName evidence="1">Uncharacterized protein</fullName>
    </submittedName>
</protein>
<dbReference type="AlphaFoldDB" id="A0A8X6TXR4"/>
<organism evidence="1 2">
    <name type="scientific">Nephila pilipes</name>
    <name type="common">Giant wood spider</name>
    <name type="synonym">Nephila maculata</name>
    <dbReference type="NCBI Taxonomy" id="299642"/>
    <lineage>
        <taxon>Eukaryota</taxon>
        <taxon>Metazoa</taxon>
        <taxon>Ecdysozoa</taxon>
        <taxon>Arthropoda</taxon>
        <taxon>Chelicerata</taxon>
        <taxon>Arachnida</taxon>
        <taxon>Araneae</taxon>
        <taxon>Araneomorphae</taxon>
        <taxon>Entelegynae</taxon>
        <taxon>Araneoidea</taxon>
        <taxon>Nephilidae</taxon>
        <taxon>Nephila</taxon>
    </lineage>
</organism>
<proteinExistence type="predicted"/>
<comment type="caution">
    <text evidence="1">The sequence shown here is derived from an EMBL/GenBank/DDBJ whole genome shotgun (WGS) entry which is preliminary data.</text>
</comment>
<reference evidence="1" key="1">
    <citation type="submission" date="2020-08" db="EMBL/GenBank/DDBJ databases">
        <title>Multicomponent nature underlies the extraordinary mechanical properties of spider dragline silk.</title>
        <authorList>
            <person name="Kono N."/>
            <person name="Nakamura H."/>
            <person name="Mori M."/>
            <person name="Yoshida Y."/>
            <person name="Ohtoshi R."/>
            <person name="Malay A.D."/>
            <person name="Moran D.A.P."/>
            <person name="Tomita M."/>
            <person name="Numata K."/>
            <person name="Arakawa K."/>
        </authorList>
    </citation>
    <scope>NUCLEOTIDE SEQUENCE</scope>
</reference>